<organism evidence="1 2">
    <name type="scientific">Candidatus Reconcilbacillus cellulovorans</name>
    <dbReference type="NCBI Taxonomy" id="1906605"/>
    <lineage>
        <taxon>Bacteria</taxon>
        <taxon>Bacillati</taxon>
        <taxon>Bacillota</taxon>
        <taxon>Bacilli</taxon>
        <taxon>Bacillales</taxon>
        <taxon>Paenibacillaceae</taxon>
        <taxon>Candidatus Reconcilbacillus</taxon>
    </lineage>
</organism>
<dbReference type="InterPro" id="IPR024702">
    <property type="entry name" value="Uncharacterised_YmfJ"/>
</dbReference>
<dbReference type="PIRSF" id="PIRSF004764">
    <property type="entry name" value="YmfJ"/>
    <property type="match status" value="1"/>
</dbReference>
<name>A0A2A6E195_9BACL</name>
<dbReference type="InterPro" id="IPR021637">
    <property type="entry name" value="DUF3243"/>
</dbReference>
<accession>A0A2A6E195</accession>
<sequence>MPTILKDFEKWKTFLESRVEQAKKAGMSDEAIAQLAYQIGNFLAEKVDPENREERLLKELWDVATEDERKTLARVIIKFVERS</sequence>
<evidence type="ECO:0000313" key="1">
    <source>
        <dbReference type="EMBL" id="PDO10579.1"/>
    </source>
</evidence>
<dbReference type="AlphaFoldDB" id="A0A2A6E195"/>
<evidence type="ECO:0008006" key="3">
    <source>
        <dbReference type="Google" id="ProtNLM"/>
    </source>
</evidence>
<reference evidence="1 2" key="1">
    <citation type="submission" date="2016-12" db="EMBL/GenBank/DDBJ databases">
        <title>Candidatus Reconcilibacillus cellulovorans genome.</title>
        <authorList>
            <person name="Kolinko S."/>
            <person name="Wu Y.-W."/>
            <person name="Tachea F."/>
            <person name="Denzel E."/>
            <person name="Hiras J."/>
            <person name="Baecker N."/>
            <person name="Chan L.J."/>
            <person name="Eichorst S.A."/>
            <person name="Frey D."/>
            <person name="Adams P.D."/>
            <person name="Pray T."/>
            <person name="Tanjore D."/>
            <person name="Petzold C.J."/>
            <person name="Gladden J.M."/>
            <person name="Simmons B.A."/>
            <person name="Singer S.W."/>
        </authorList>
    </citation>
    <scope>NUCLEOTIDE SEQUENCE [LARGE SCALE GENOMIC DNA]</scope>
    <source>
        <strain evidence="1">JTherm</strain>
    </source>
</reference>
<dbReference type="InterPro" id="IPR038292">
    <property type="entry name" value="YmfJ/YflH_sf"/>
</dbReference>
<evidence type="ECO:0000313" key="2">
    <source>
        <dbReference type="Proteomes" id="UP000243688"/>
    </source>
</evidence>
<protein>
    <recommendedName>
        <fullName evidence="3">DUF3243 domain-containing protein</fullName>
    </recommendedName>
</protein>
<dbReference type="Gene3D" id="1.10.760.20">
    <property type="entry name" value="Protein of unknown function DUF3243"/>
    <property type="match status" value="1"/>
</dbReference>
<dbReference type="Pfam" id="PF11588">
    <property type="entry name" value="DUF3243"/>
    <property type="match status" value="1"/>
</dbReference>
<dbReference type="Proteomes" id="UP000243688">
    <property type="component" value="Unassembled WGS sequence"/>
</dbReference>
<comment type="caution">
    <text evidence="1">The sequence shown here is derived from an EMBL/GenBank/DDBJ whole genome shotgun (WGS) entry which is preliminary data.</text>
</comment>
<dbReference type="EMBL" id="MOXJ01000012">
    <property type="protein sequence ID" value="PDO10579.1"/>
    <property type="molecule type" value="Genomic_DNA"/>
</dbReference>
<gene>
    <name evidence="1" type="ORF">BLM47_06245</name>
</gene>
<proteinExistence type="predicted"/>